<evidence type="ECO:0000259" key="6">
    <source>
        <dbReference type="SMART" id="SM00849"/>
    </source>
</evidence>
<keyword evidence="4" id="KW-0234">DNA repair</keyword>
<dbReference type="GO" id="GO:0006303">
    <property type="term" value="P:double-strand break repair via nonhomologous end joining"/>
    <property type="evidence" value="ECO:0007669"/>
    <property type="project" value="TreeGrafter"/>
</dbReference>
<dbReference type="EMBL" id="AMPZ03000003">
    <property type="protein sequence ID" value="KAH9587727.1"/>
    <property type="molecule type" value="Genomic_DNA"/>
</dbReference>
<keyword evidence="3" id="KW-0227">DNA damage</keyword>
<evidence type="ECO:0000256" key="4">
    <source>
        <dbReference type="ARBA" id="ARBA00023204"/>
    </source>
</evidence>
<dbReference type="Pfam" id="PF07522">
    <property type="entry name" value="DRMBL"/>
    <property type="match status" value="1"/>
</dbReference>
<dbReference type="CDD" id="cd16273">
    <property type="entry name" value="SNM1A-1C-like_MBL-fold"/>
    <property type="match status" value="1"/>
</dbReference>
<reference evidence="7" key="3">
    <citation type="submission" date="2021-06" db="EMBL/GenBank/DDBJ databases">
        <title>Chromosome-level genome assembly for S. haematobium.</title>
        <authorList>
            <person name="Stroehlein A.J."/>
        </authorList>
    </citation>
    <scope>NUCLEOTIDE SEQUENCE</scope>
</reference>
<dbReference type="AlphaFoldDB" id="A0A922LK39"/>
<accession>A0A922LK39</accession>
<dbReference type="GO" id="GO:0036297">
    <property type="term" value="P:interstrand cross-link repair"/>
    <property type="evidence" value="ECO:0007669"/>
    <property type="project" value="TreeGrafter"/>
</dbReference>
<evidence type="ECO:0000256" key="3">
    <source>
        <dbReference type="ARBA" id="ARBA00022763"/>
    </source>
</evidence>
<dbReference type="RefSeq" id="XP_051069392.1">
    <property type="nucleotide sequence ID" value="XM_051213413.1"/>
</dbReference>
<dbReference type="Gene3D" id="3.60.15.10">
    <property type="entry name" value="Ribonuclease Z/Hydroxyacylglutathione hydrolase-like"/>
    <property type="match status" value="1"/>
</dbReference>
<dbReference type="CTD" id="24597922"/>
<keyword evidence="5" id="KW-0539">Nucleus</keyword>
<evidence type="ECO:0000313" key="7">
    <source>
        <dbReference type="EMBL" id="KAH9587727.1"/>
    </source>
</evidence>
<dbReference type="GO" id="GO:0005634">
    <property type="term" value="C:nucleus"/>
    <property type="evidence" value="ECO:0007669"/>
    <property type="project" value="UniProtKB-SubCell"/>
</dbReference>
<comment type="caution">
    <text evidence="7">The sequence shown here is derived from an EMBL/GenBank/DDBJ whole genome shotgun (WGS) entry which is preliminary data.</text>
</comment>
<dbReference type="SUPFAM" id="SSF56281">
    <property type="entry name" value="Metallo-hydrolase/oxidoreductase"/>
    <property type="match status" value="1"/>
</dbReference>
<protein>
    <submittedName>
        <fullName evidence="7">DNA cross-link repair 1A protein, variant 2</fullName>
    </submittedName>
</protein>
<dbReference type="GeneID" id="24597922"/>
<dbReference type="Proteomes" id="UP000471633">
    <property type="component" value="Unassembled WGS sequence"/>
</dbReference>
<comment type="similarity">
    <text evidence="2">Belongs to the DNA repair metallo-beta-lactamase (DRMBL) family.</text>
</comment>
<sequence length="431" mass="48858">MNKTGKKRKKGYVGECILSYFIRDEKYKAPAETMNPCNISTSLPVSKSNPLEKTPRKCPFYKWIPDTSFTVDAFCYAEIPGCTCYFLSHFHFDHFRGIHKNFKGDIYCSEVTKNLLRNAYGLGLVINVLEIEKSTKIGDVEVTALDANHCPGSLMFLFYVPSKQKTYLHTGDFRYTPSMLTHPSILTNYLSDDSSSKKLPRIHSIFLDTTYCSSQYDFPTQLDVIHGALEVTRDYLIKDPTILVVCGMYSIGKERFTLGLASKLNLKVWLPNNQNRLIKLAAQGGCTICKELLQYVVGSSHKAQLHVLPMQQLNVTGLVEYQKKLGNRLPTDPFHSSSTLSKLRSILGWRPTGWSHRQSSNTQTSMKPPRNGIVLEQKKGDIHIYGASYSEHSSFLELKQFITRLHPVQVQPTVFGKSITMTKDTVNSWLK</sequence>
<dbReference type="PANTHER" id="PTHR23240">
    <property type="entry name" value="DNA CROSS-LINK REPAIR PROTEIN PSO2/SNM1-RELATED"/>
    <property type="match status" value="1"/>
</dbReference>
<name>A0A922LK39_SCHHA</name>
<dbReference type="Gene3D" id="3.40.50.12650">
    <property type="match status" value="1"/>
</dbReference>
<reference evidence="7" key="2">
    <citation type="journal article" date="2019" name="Gigascience">
        <title>High-quality Schistosoma haematobium genome achieved by single-molecule and long-range sequencing.</title>
        <authorList>
            <person name="Stroehlein A.J."/>
            <person name="Korhonen P.K."/>
            <person name="Chong T.M."/>
            <person name="Lim Y.L."/>
            <person name="Chan K.G."/>
            <person name="Webster B."/>
            <person name="Rollinson D."/>
            <person name="Brindley P.J."/>
            <person name="Gasser R.B."/>
            <person name="Young N.D."/>
        </authorList>
    </citation>
    <scope>NUCLEOTIDE SEQUENCE</scope>
</reference>
<dbReference type="GO" id="GO:0035312">
    <property type="term" value="F:5'-3' DNA exonuclease activity"/>
    <property type="evidence" value="ECO:0007669"/>
    <property type="project" value="TreeGrafter"/>
</dbReference>
<dbReference type="InterPro" id="IPR036866">
    <property type="entry name" value="RibonucZ/Hydroxyglut_hydro"/>
</dbReference>
<dbReference type="OrthoDB" id="262529at2759"/>
<dbReference type="InterPro" id="IPR001279">
    <property type="entry name" value="Metallo-B-lactamas"/>
</dbReference>
<proteinExistence type="inferred from homology"/>
<dbReference type="GO" id="GO:0003684">
    <property type="term" value="F:damaged DNA binding"/>
    <property type="evidence" value="ECO:0007669"/>
    <property type="project" value="TreeGrafter"/>
</dbReference>
<dbReference type="InterPro" id="IPR011084">
    <property type="entry name" value="DRMBL"/>
</dbReference>
<comment type="subcellular location">
    <subcellularLocation>
        <location evidence="1">Nucleus</location>
    </subcellularLocation>
</comment>
<keyword evidence="8" id="KW-1185">Reference proteome</keyword>
<reference evidence="7" key="4">
    <citation type="journal article" date="2022" name="PLoS Pathog.">
        <title>Chromosome-level genome of Schistosoma haematobium underpins genome-wide explorations of molecular variation.</title>
        <authorList>
            <person name="Stroehlein A.J."/>
            <person name="Korhonen P.K."/>
            <person name="Lee V.V."/>
            <person name="Ralph S.A."/>
            <person name="Mentink-Kane M."/>
            <person name="You H."/>
            <person name="McManus D.P."/>
            <person name="Tchuente L.T."/>
            <person name="Stothard J.R."/>
            <person name="Kaur P."/>
            <person name="Dudchenko O."/>
            <person name="Aiden E.L."/>
            <person name="Yang B."/>
            <person name="Yang H."/>
            <person name="Emery A.M."/>
            <person name="Webster B.L."/>
            <person name="Brindley P.J."/>
            <person name="Rollinson D."/>
            <person name="Chang B.C.H."/>
            <person name="Gasser R.B."/>
            <person name="Young N.D."/>
        </authorList>
    </citation>
    <scope>NUCLEOTIDE SEQUENCE</scope>
</reference>
<reference evidence="7" key="1">
    <citation type="journal article" date="2012" name="Nat. Genet.">
        <title>Whole-genome sequence of Schistosoma haematobium.</title>
        <authorList>
            <person name="Young N.D."/>
            <person name="Jex A.R."/>
            <person name="Li B."/>
            <person name="Liu S."/>
            <person name="Yang L."/>
            <person name="Xiong Z."/>
            <person name="Li Y."/>
            <person name="Cantacessi C."/>
            <person name="Hall R.S."/>
            <person name="Xu X."/>
            <person name="Chen F."/>
            <person name="Wu X."/>
            <person name="Zerlotini A."/>
            <person name="Oliveira G."/>
            <person name="Hofmann A."/>
            <person name="Zhang G."/>
            <person name="Fang X."/>
            <person name="Kang Y."/>
            <person name="Campbell B.E."/>
            <person name="Loukas A."/>
            <person name="Ranganathan S."/>
            <person name="Rollinson D."/>
            <person name="Rinaldi G."/>
            <person name="Brindley P.J."/>
            <person name="Yang H."/>
            <person name="Wang J."/>
            <person name="Wang J."/>
            <person name="Gasser R.B."/>
        </authorList>
    </citation>
    <scope>NUCLEOTIDE SEQUENCE</scope>
</reference>
<evidence type="ECO:0000256" key="1">
    <source>
        <dbReference type="ARBA" id="ARBA00004123"/>
    </source>
</evidence>
<dbReference type="PANTHER" id="PTHR23240:SF6">
    <property type="entry name" value="DNA CROSS-LINK REPAIR 1A PROTEIN"/>
    <property type="match status" value="1"/>
</dbReference>
<feature type="domain" description="Metallo-beta-lactamase" evidence="6">
    <location>
        <begin position="56"/>
        <end position="214"/>
    </location>
</feature>
<evidence type="ECO:0000313" key="8">
    <source>
        <dbReference type="Proteomes" id="UP000471633"/>
    </source>
</evidence>
<evidence type="ECO:0000256" key="5">
    <source>
        <dbReference type="ARBA" id="ARBA00023242"/>
    </source>
</evidence>
<dbReference type="SMART" id="SM00849">
    <property type="entry name" value="Lactamase_B"/>
    <property type="match status" value="1"/>
</dbReference>
<gene>
    <name evidence="7" type="primary">DCLRE1A_1</name>
    <name evidence="7" type="ORF">MS3_00005357</name>
</gene>
<evidence type="ECO:0000256" key="2">
    <source>
        <dbReference type="ARBA" id="ARBA00010304"/>
    </source>
</evidence>
<organism evidence="7 8">
    <name type="scientific">Schistosoma haematobium</name>
    <name type="common">Blood fluke</name>
    <dbReference type="NCBI Taxonomy" id="6185"/>
    <lineage>
        <taxon>Eukaryota</taxon>
        <taxon>Metazoa</taxon>
        <taxon>Spiralia</taxon>
        <taxon>Lophotrochozoa</taxon>
        <taxon>Platyhelminthes</taxon>
        <taxon>Trematoda</taxon>
        <taxon>Digenea</taxon>
        <taxon>Strigeidida</taxon>
        <taxon>Schistosomatoidea</taxon>
        <taxon>Schistosomatidae</taxon>
        <taxon>Schistosoma</taxon>
    </lineage>
</organism>